<keyword evidence="1" id="KW-0560">Oxidoreductase</keyword>
<dbReference type="PANTHER" id="PTHR30524:SF0">
    <property type="entry name" value="ALTRONATE OXIDOREDUCTASE-RELATED"/>
    <property type="match status" value="1"/>
</dbReference>
<dbReference type="NCBIfam" id="NF002969">
    <property type="entry name" value="PRK03643.1"/>
    <property type="match status" value="1"/>
</dbReference>
<evidence type="ECO:0000259" key="4">
    <source>
        <dbReference type="Pfam" id="PF01232"/>
    </source>
</evidence>
<dbReference type="InterPro" id="IPR013131">
    <property type="entry name" value="Mannitol_DH_N"/>
</dbReference>
<dbReference type="InterPro" id="IPR013328">
    <property type="entry name" value="6PGD_dom2"/>
</dbReference>
<dbReference type="SUPFAM" id="SSF51735">
    <property type="entry name" value="NAD(P)-binding Rossmann-fold domains"/>
    <property type="match status" value="1"/>
</dbReference>
<dbReference type="SUPFAM" id="SSF48179">
    <property type="entry name" value="6-phosphogluconate dehydrogenase C-terminal domain-like"/>
    <property type="match status" value="1"/>
</dbReference>
<dbReference type="OrthoDB" id="9768714at2"/>
<feature type="domain" description="Mannitol dehydrogenase N-terminal" evidence="4">
    <location>
        <begin position="28"/>
        <end position="270"/>
    </location>
</feature>
<evidence type="ECO:0000259" key="5">
    <source>
        <dbReference type="Pfam" id="PF08125"/>
    </source>
</evidence>
<organism evidence="6 7">
    <name type="scientific">Anaerobacillus alkalilacustris</name>
    <dbReference type="NCBI Taxonomy" id="393763"/>
    <lineage>
        <taxon>Bacteria</taxon>
        <taxon>Bacillati</taxon>
        <taxon>Bacillota</taxon>
        <taxon>Bacilli</taxon>
        <taxon>Bacillales</taxon>
        <taxon>Bacillaceae</taxon>
        <taxon>Anaerobacillus</taxon>
    </lineage>
</organism>
<dbReference type="GO" id="GO:0019592">
    <property type="term" value="P:mannitol catabolic process"/>
    <property type="evidence" value="ECO:0007669"/>
    <property type="project" value="TreeGrafter"/>
</dbReference>
<dbReference type="Pfam" id="PF01232">
    <property type="entry name" value="Mannitol_dh"/>
    <property type="match status" value="1"/>
</dbReference>
<dbReference type="Gene3D" id="3.40.50.720">
    <property type="entry name" value="NAD(P)-binding Rossmann-like Domain"/>
    <property type="match status" value="1"/>
</dbReference>
<gene>
    <name evidence="6" type="ORF">BKP37_07955</name>
</gene>
<dbReference type="InterPro" id="IPR008927">
    <property type="entry name" value="6-PGluconate_DH-like_C_sf"/>
</dbReference>
<dbReference type="AlphaFoldDB" id="A0A1S2LQM7"/>
<feature type="domain" description="Mannitol dehydrogenase C-terminal" evidence="5">
    <location>
        <begin position="282"/>
        <end position="487"/>
    </location>
</feature>
<accession>A0A1S2LQM7</accession>
<dbReference type="Proteomes" id="UP000179524">
    <property type="component" value="Unassembled WGS sequence"/>
</dbReference>
<keyword evidence="2" id="KW-0520">NAD</keyword>
<dbReference type="Gene3D" id="1.10.1040.10">
    <property type="entry name" value="N-(1-d-carboxylethyl)-l-norvaline Dehydrogenase, domain 2"/>
    <property type="match status" value="1"/>
</dbReference>
<evidence type="ECO:0000313" key="6">
    <source>
        <dbReference type="EMBL" id="OIJ14686.1"/>
    </source>
</evidence>
<dbReference type="InterPro" id="IPR036291">
    <property type="entry name" value="NAD(P)-bd_dom_sf"/>
</dbReference>
<comment type="caution">
    <text evidence="6">The sequence shown here is derived from an EMBL/GenBank/DDBJ whole genome shotgun (WGS) entry which is preliminary data.</text>
</comment>
<dbReference type="InterPro" id="IPR013118">
    <property type="entry name" value="Mannitol_DH_C"/>
</dbReference>
<comment type="catalytic activity">
    <reaction evidence="3">
        <text>D-mannitol 1-phosphate + NAD(+) = beta-D-fructose 6-phosphate + NADH + H(+)</text>
        <dbReference type="Rhea" id="RHEA:19661"/>
        <dbReference type="ChEBI" id="CHEBI:15378"/>
        <dbReference type="ChEBI" id="CHEBI:57540"/>
        <dbReference type="ChEBI" id="CHEBI:57634"/>
        <dbReference type="ChEBI" id="CHEBI:57945"/>
        <dbReference type="ChEBI" id="CHEBI:61381"/>
        <dbReference type="EC" id="1.1.1.17"/>
    </reaction>
</comment>
<reference evidence="6 7" key="1">
    <citation type="submission" date="2016-10" db="EMBL/GenBank/DDBJ databases">
        <title>Draft genome sequences of four alkaliphilic bacteria belonging to the Anaerobacillus genus.</title>
        <authorList>
            <person name="Bassil N.M."/>
            <person name="Lloyd J.R."/>
        </authorList>
    </citation>
    <scope>NUCLEOTIDE SEQUENCE [LARGE SCALE GENOMIC DNA]</scope>
    <source>
        <strain evidence="6 7">DSM 18345</strain>
    </source>
</reference>
<dbReference type="EMBL" id="MLQR01000017">
    <property type="protein sequence ID" value="OIJ14686.1"/>
    <property type="molecule type" value="Genomic_DNA"/>
</dbReference>
<dbReference type="PANTHER" id="PTHR30524">
    <property type="entry name" value="MANNITOL-1-PHOSPHATE 5-DEHYDROGENASE"/>
    <property type="match status" value="1"/>
</dbReference>
<dbReference type="GO" id="GO:0008926">
    <property type="term" value="F:mannitol-1-phosphate 5-dehydrogenase activity"/>
    <property type="evidence" value="ECO:0007669"/>
    <property type="project" value="UniProtKB-EC"/>
</dbReference>
<evidence type="ECO:0000313" key="7">
    <source>
        <dbReference type="Proteomes" id="UP000179524"/>
    </source>
</evidence>
<evidence type="ECO:0000256" key="2">
    <source>
        <dbReference type="ARBA" id="ARBA00023027"/>
    </source>
</evidence>
<evidence type="ECO:0000256" key="1">
    <source>
        <dbReference type="ARBA" id="ARBA00023002"/>
    </source>
</evidence>
<dbReference type="GO" id="GO:0005829">
    <property type="term" value="C:cytosol"/>
    <property type="evidence" value="ECO:0007669"/>
    <property type="project" value="TreeGrafter"/>
</dbReference>
<dbReference type="RefSeq" id="WP_071309075.1">
    <property type="nucleotide sequence ID" value="NZ_MLQR01000017.1"/>
</dbReference>
<sequence>MLKLNNQLNKELLGAHVTFETQENLPEKVIQFGEGNFLRAFVNWMIHEMNKQGLFNGKVAVVQPIEQGLIPMINEQDGLYTVVMRGIENGQTVEKNEVVSCISRGINPYTDWNELLKLAASKDIKFVISNTTEAGIAYLEEEYVEGKTPTSFPAKLTALLYHRFTHFNASPESGLAMIPCELIEENGKKLKEIVLKLAAEWEFPSEFSEWVENHNHFCSTLVDRIVTGYPRDAVEEFRQLLGYEDNLITVGEPFHLWAIDAPQEIAEQIPFDKAGLNVKWGDITPFRNVKVRLLNGPHTMMSSVCYLAGADTVQQVMEDETLSKFIKEGMLNEIYPTVDIADVEKKNFVESVTERFLNPYNKHYLKDIALSNVYKFKSRLIPSLLDYTAQKSALPQTITFALAGLLAFNRPVRTEGNDLVGKRGDTEYAIRDNQEAIRALNEAWSKFDGSSEAVTALVKEVLGNTEVWGQDLNEVQDLTATVSAYLSDILELGMKASVEKLVSEVSAV</sequence>
<protein>
    <submittedName>
        <fullName evidence="6">Altronate oxidoreductase</fullName>
    </submittedName>
</protein>
<dbReference type="Pfam" id="PF08125">
    <property type="entry name" value="Mannitol_dh_C"/>
    <property type="match status" value="1"/>
</dbReference>
<keyword evidence="7" id="KW-1185">Reference proteome</keyword>
<name>A0A1S2LQM7_9BACI</name>
<evidence type="ECO:0000256" key="3">
    <source>
        <dbReference type="ARBA" id="ARBA00048615"/>
    </source>
</evidence>
<proteinExistence type="predicted"/>